<proteinExistence type="predicted"/>
<name>A0A2U2DTB4_9HYPH</name>
<gene>
    <name evidence="2" type="ORF">DEM27_09250</name>
</gene>
<dbReference type="OrthoDB" id="8373430at2"/>
<evidence type="ECO:0000313" key="2">
    <source>
        <dbReference type="EMBL" id="PWE56556.1"/>
    </source>
</evidence>
<dbReference type="Proteomes" id="UP000245252">
    <property type="component" value="Unassembled WGS sequence"/>
</dbReference>
<evidence type="ECO:0000256" key="1">
    <source>
        <dbReference type="SAM" id="MobiDB-lite"/>
    </source>
</evidence>
<feature type="region of interest" description="Disordered" evidence="1">
    <location>
        <begin position="22"/>
        <end position="77"/>
    </location>
</feature>
<dbReference type="AlphaFoldDB" id="A0A2U2DTB4"/>
<sequence>MADLVKELVTGIMNSVLKEILKKGKGKSTATKRKKRQTRSATTGRFVKKTATAASKPARKQVSRRRTAAGRSKQRSR</sequence>
<feature type="compositionally biased region" description="Basic residues" evidence="1">
    <location>
        <begin position="57"/>
        <end position="77"/>
    </location>
</feature>
<evidence type="ECO:0000313" key="3">
    <source>
        <dbReference type="Proteomes" id="UP000245252"/>
    </source>
</evidence>
<keyword evidence="3" id="KW-1185">Reference proteome</keyword>
<feature type="compositionally biased region" description="Basic residues" evidence="1">
    <location>
        <begin position="23"/>
        <end position="38"/>
    </location>
</feature>
<dbReference type="EMBL" id="QFBC01000003">
    <property type="protein sequence ID" value="PWE56556.1"/>
    <property type="molecule type" value="Genomic_DNA"/>
</dbReference>
<organism evidence="2 3">
    <name type="scientific">Metarhizobium album</name>
    <dbReference type="NCBI Taxonomy" id="2182425"/>
    <lineage>
        <taxon>Bacteria</taxon>
        <taxon>Pseudomonadati</taxon>
        <taxon>Pseudomonadota</taxon>
        <taxon>Alphaproteobacteria</taxon>
        <taxon>Hyphomicrobiales</taxon>
        <taxon>Rhizobiaceae</taxon>
        <taxon>Metarhizobium</taxon>
    </lineage>
</organism>
<protein>
    <submittedName>
        <fullName evidence="2">Uncharacterized protein</fullName>
    </submittedName>
</protein>
<comment type="caution">
    <text evidence="2">The sequence shown here is derived from an EMBL/GenBank/DDBJ whole genome shotgun (WGS) entry which is preliminary data.</text>
</comment>
<dbReference type="RefSeq" id="WP_109457932.1">
    <property type="nucleotide sequence ID" value="NZ_QFBC01000003.1"/>
</dbReference>
<reference evidence="2 3" key="1">
    <citation type="submission" date="2018-05" db="EMBL/GenBank/DDBJ databases">
        <title>The draft genome of strain NS-104.</title>
        <authorList>
            <person name="Hang P."/>
            <person name="Jiang J."/>
        </authorList>
    </citation>
    <scope>NUCLEOTIDE SEQUENCE [LARGE SCALE GENOMIC DNA]</scope>
    <source>
        <strain evidence="2 3">NS-104</strain>
    </source>
</reference>
<accession>A0A2U2DTB4</accession>